<gene>
    <name evidence="7" type="ORF">N4S67_15215</name>
</gene>
<comment type="caution">
    <text evidence="7">The sequence shown here is derived from an EMBL/GenBank/DDBJ whole genome shotgun (WGS) entry which is preliminary data.</text>
</comment>
<dbReference type="Pfam" id="PF01019">
    <property type="entry name" value="G_glu_transpept"/>
    <property type="match status" value="1"/>
</dbReference>
<evidence type="ECO:0000256" key="3">
    <source>
        <dbReference type="ARBA" id="ARBA00022801"/>
    </source>
</evidence>
<proteinExistence type="inferred from homology"/>
<dbReference type="RefSeq" id="WP_260993790.1">
    <property type="nucleotide sequence ID" value="NZ_JAODWD010000003.1"/>
</dbReference>
<feature type="region of interest" description="Disordered" evidence="5">
    <location>
        <begin position="28"/>
        <end position="69"/>
    </location>
</feature>
<dbReference type="InterPro" id="IPR051792">
    <property type="entry name" value="GGT_bact"/>
</dbReference>
<feature type="region of interest" description="Disordered" evidence="5">
    <location>
        <begin position="629"/>
        <end position="652"/>
    </location>
</feature>
<organism evidence="7 8">
    <name type="scientific">Mycobacterium deserti</name>
    <dbReference type="NCBI Taxonomy" id="2978347"/>
    <lineage>
        <taxon>Bacteria</taxon>
        <taxon>Bacillati</taxon>
        <taxon>Actinomycetota</taxon>
        <taxon>Actinomycetes</taxon>
        <taxon>Mycobacteriales</taxon>
        <taxon>Mycobacteriaceae</taxon>
        <taxon>Mycobacterium</taxon>
    </lineage>
</organism>
<keyword evidence="3" id="KW-0378">Hydrolase</keyword>
<dbReference type="PROSITE" id="PS51257">
    <property type="entry name" value="PROKAR_LIPOPROTEIN"/>
    <property type="match status" value="1"/>
</dbReference>
<name>A0ABT2MBX3_9MYCO</name>
<dbReference type="InterPro" id="IPR043137">
    <property type="entry name" value="GGT_ssub_C"/>
</dbReference>
<feature type="compositionally biased region" description="Basic and acidic residues" evidence="5">
    <location>
        <begin position="640"/>
        <end position="652"/>
    </location>
</feature>
<keyword evidence="6" id="KW-0732">Signal</keyword>
<dbReference type="PRINTS" id="PR01210">
    <property type="entry name" value="GGTRANSPTASE"/>
</dbReference>
<dbReference type="InterPro" id="IPR043138">
    <property type="entry name" value="GGT_lsub"/>
</dbReference>
<feature type="chain" id="PRO_5046781522" evidence="6">
    <location>
        <begin position="22"/>
        <end position="652"/>
    </location>
</feature>
<feature type="signal peptide" evidence="6">
    <location>
        <begin position="1"/>
        <end position="21"/>
    </location>
</feature>
<evidence type="ECO:0000313" key="8">
    <source>
        <dbReference type="Proteomes" id="UP001206639"/>
    </source>
</evidence>
<keyword evidence="2" id="KW-0808">Transferase</keyword>
<dbReference type="Proteomes" id="UP001206639">
    <property type="component" value="Unassembled WGS sequence"/>
</dbReference>
<sequence>MRISSLKKLMAPLAGAVLVLAGCGTEDTEAPPPAAAGPCEIIANGTPTSKAPAPTSGPTPSRNISTNPEVATGYRTDMTAVRTSRYAVVTANPLATQAACGVLRDGGTAADALVTAQAVLGLVEPQASGIGGGGFLLYFDAASGAVQAYDGRETAPAAATENYLRWISDTDRTEPKPDARASGRSIGVPGILRLLQDVHAEHGKTGWRDLFAPAVTLADDGFDISPRLAAAIADAAPQLKVDPQAAEYFLNPDGSPKASGTRLTNPAYSKTLGVIATDPQSFYSGEIARAIVRAAADAAGGRTPGQLALEDLSGYTVKKREPLCAPYRGREVCGMPPPSSGGIAVAATLGMLERFPMADHKPTDVDLNGGRPSVMGVHLIAEAERLAYADRDKYVADTDFVPLPGGSPNTLLGSDYLAGRAALISQERTMGTAKPGEFGPPTALAPPTPEHGTSQISIVDAQGNAASLTTTVESAFGSFHMVDGFILNNQLTDFSAEPAGPDGAPVANRIQPGKRPRSTMAPTLVFGQPAAGQDRGPLYAVLGSPGGSVIIQFVVKTLVSMLDWGLNPQQAVSSVDFGAANTPKTNVGGEHPIIDISDNGDHDPLVQGLRKLGHQVDLADQSSGLSAIARDDPGLIGGADPRREGLVMGDTR</sequence>
<accession>A0ABT2MBX3</accession>
<dbReference type="PANTHER" id="PTHR43199">
    <property type="entry name" value="GLUTATHIONE HYDROLASE"/>
    <property type="match status" value="1"/>
</dbReference>
<dbReference type="Gene3D" id="3.60.20.40">
    <property type="match status" value="1"/>
</dbReference>
<evidence type="ECO:0000256" key="6">
    <source>
        <dbReference type="SAM" id="SignalP"/>
    </source>
</evidence>
<dbReference type="SUPFAM" id="SSF56235">
    <property type="entry name" value="N-terminal nucleophile aminohydrolases (Ntn hydrolases)"/>
    <property type="match status" value="1"/>
</dbReference>
<evidence type="ECO:0000313" key="7">
    <source>
        <dbReference type="EMBL" id="MCT7659768.1"/>
    </source>
</evidence>
<dbReference type="Gene3D" id="1.10.246.130">
    <property type="match status" value="1"/>
</dbReference>
<keyword evidence="8" id="KW-1185">Reference proteome</keyword>
<protein>
    <submittedName>
        <fullName evidence="7">Gamma-glutamyltransferase family protein</fullName>
    </submittedName>
</protein>
<evidence type="ECO:0000256" key="2">
    <source>
        <dbReference type="ARBA" id="ARBA00022679"/>
    </source>
</evidence>
<dbReference type="InterPro" id="IPR029055">
    <property type="entry name" value="Ntn_hydrolases_N"/>
</dbReference>
<dbReference type="EMBL" id="JAODWD010000003">
    <property type="protein sequence ID" value="MCT7659768.1"/>
    <property type="molecule type" value="Genomic_DNA"/>
</dbReference>
<dbReference type="PANTHER" id="PTHR43199:SF1">
    <property type="entry name" value="GLUTATHIONE HYDROLASE PROENZYME"/>
    <property type="match status" value="1"/>
</dbReference>
<evidence type="ECO:0000256" key="5">
    <source>
        <dbReference type="SAM" id="MobiDB-lite"/>
    </source>
</evidence>
<comment type="similarity">
    <text evidence="1">Belongs to the gamma-glutamyltransferase family.</text>
</comment>
<feature type="compositionally biased region" description="Polar residues" evidence="5">
    <location>
        <begin position="56"/>
        <end position="69"/>
    </location>
</feature>
<keyword evidence="4" id="KW-0865">Zymogen</keyword>
<reference evidence="8" key="1">
    <citation type="submission" date="2023-07" db="EMBL/GenBank/DDBJ databases">
        <authorList>
            <person name="Deng Y."/>
            <person name="Zhang Y.-Q."/>
        </authorList>
    </citation>
    <scope>NUCLEOTIDE SEQUENCE [LARGE SCALE GENOMIC DNA]</scope>
    <source>
        <strain evidence="8">CPCC 205710</strain>
    </source>
</reference>
<evidence type="ECO:0000256" key="4">
    <source>
        <dbReference type="ARBA" id="ARBA00023145"/>
    </source>
</evidence>
<evidence type="ECO:0000256" key="1">
    <source>
        <dbReference type="ARBA" id="ARBA00009381"/>
    </source>
</evidence>